<dbReference type="GO" id="GO:0016491">
    <property type="term" value="F:oxidoreductase activity"/>
    <property type="evidence" value="ECO:0007669"/>
    <property type="project" value="UniProtKB-KW"/>
</dbReference>
<keyword evidence="4" id="KW-0560">Oxidoreductase</keyword>
<proteinExistence type="inferred from homology"/>
<evidence type="ECO:0000256" key="2">
    <source>
        <dbReference type="ARBA" id="ARBA00009410"/>
    </source>
</evidence>
<sequence length="371" mass="39663">MNKFIVIGAGILGASTAYHLAKLGASVTVIDRKDQGQATDAAAGIICPWLSQRRNKAWYTLAKNGAAYYESLIEALEADGEKDTGYRKVGAISLHTETAKLEAMEERATNRRMDAPEIGEVYRLNEDDTNQLFPPLDEAYASVYVSGAARVNGRAVRDALINGAKKHGATFIEDSASLLNQGTNIEGVKVGEQVIHADRVIVTAGAWASDLLSPIGIDLQVKGQKAQIAHLQLEGVERAHMPVVMPPTNQYILTFDDGEVVVGATYEDGKEGDLNVTAGGLHEILHKALQVAPGLKSATYKEARVGFRPVTPNFMPIIGEVPNMTGLFLANGLGSSGLTVGPYLGGQLAKLALGQQVEIDLDLYRVDLALT</sequence>
<organism evidence="6 7">
    <name type="scientific">Sporosarcina ureilytica</name>
    <dbReference type="NCBI Taxonomy" id="298596"/>
    <lineage>
        <taxon>Bacteria</taxon>
        <taxon>Bacillati</taxon>
        <taxon>Bacillota</taxon>
        <taxon>Bacilli</taxon>
        <taxon>Bacillales</taxon>
        <taxon>Caryophanaceae</taxon>
        <taxon>Sporosarcina</taxon>
    </lineage>
</organism>
<evidence type="ECO:0000256" key="4">
    <source>
        <dbReference type="ARBA" id="ARBA00023002"/>
    </source>
</evidence>
<reference evidence="6 7" key="1">
    <citation type="submission" date="2016-09" db="EMBL/GenBank/DDBJ databases">
        <title>Complete genome sequence of the Lysinibacillus sphaericus LMG 22257, a specie of Bacillus with ureolytic activity that can effectively biodeposit calcium carbonate.</title>
        <authorList>
            <person name="Yan W."/>
        </authorList>
    </citation>
    <scope>NUCLEOTIDE SEQUENCE [LARGE SCALE GENOMIC DNA]</scope>
    <source>
        <strain evidence="6 7">LMG 22257</strain>
    </source>
</reference>
<keyword evidence="7" id="KW-1185">Reference proteome</keyword>
<dbReference type="KEGG" id="surl:BI350_11595"/>
<comment type="similarity">
    <text evidence="2">Belongs to the DadA oxidoreductase family.</text>
</comment>
<dbReference type="AlphaFoldDB" id="A0A1D8JHC3"/>
<dbReference type="Pfam" id="PF01266">
    <property type="entry name" value="DAO"/>
    <property type="match status" value="1"/>
</dbReference>
<evidence type="ECO:0000256" key="3">
    <source>
        <dbReference type="ARBA" id="ARBA00022630"/>
    </source>
</evidence>
<accession>A0A1D8JHC3</accession>
<protein>
    <submittedName>
        <fullName evidence="6">Oxidoreductase</fullName>
    </submittedName>
</protein>
<name>A0A1D8JHC3_9BACL</name>
<dbReference type="GO" id="GO:0005737">
    <property type="term" value="C:cytoplasm"/>
    <property type="evidence" value="ECO:0007669"/>
    <property type="project" value="TreeGrafter"/>
</dbReference>
<dbReference type="SUPFAM" id="SSF51905">
    <property type="entry name" value="FAD/NAD(P)-binding domain"/>
    <property type="match status" value="1"/>
</dbReference>
<dbReference type="PANTHER" id="PTHR13847">
    <property type="entry name" value="SARCOSINE DEHYDROGENASE-RELATED"/>
    <property type="match status" value="1"/>
</dbReference>
<dbReference type="InterPro" id="IPR006076">
    <property type="entry name" value="FAD-dep_OxRdtase"/>
</dbReference>
<dbReference type="SUPFAM" id="SSF54373">
    <property type="entry name" value="FAD-linked reductases, C-terminal domain"/>
    <property type="match status" value="1"/>
</dbReference>
<feature type="domain" description="FAD dependent oxidoreductase" evidence="5">
    <location>
        <begin position="4"/>
        <end position="351"/>
    </location>
</feature>
<evidence type="ECO:0000259" key="5">
    <source>
        <dbReference type="Pfam" id="PF01266"/>
    </source>
</evidence>
<evidence type="ECO:0000313" key="7">
    <source>
        <dbReference type="Proteomes" id="UP000185746"/>
    </source>
</evidence>
<evidence type="ECO:0000256" key="1">
    <source>
        <dbReference type="ARBA" id="ARBA00001974"/>
    </source>
</evidence>
<dbReference type="PANTHER" id="PTHR13847:SF286">
    <property type="entry name" value="D-AMINO ACID DEHYDROGENASE"/>
    <property type="match status" value="1"/>
</dbReference>
<dbReference type="RefSeq" id="WP_075528262.1">
    <property type="nucleotide sequence ID" value="NZ_CP017560.1"/>
</dbReference>
<dbReference type="Proteomes" id="UP000185746">
    <property type="component" value="Chromosome"/>
</dbReference>
<keyword evidence="3" id="KW-0285">Flavoprotein</keyword>
<evidence type="ECO:0000313" key="6">
    <source>
        <dbReference type="EMBL" id="AOV08117.1"/>
    </source>
</evidence>
<dbReference type="EMBL" id="CP017560">
    <property type="protein sequence ID" value="AOV08117.1"/>
    <property type="molecule type" value="Genomic_DNA"/>
</dbReference>
<comment type="cofactor">
    <cofactor evidence="1">
        <name>FAD</name>
        <dbReference type="ChEBI" id="CHEBI:57692"/>
    </cofactor>
</comment>
<gene>
    <name evidence="6" type="ORF">BI350_11595</name>
</gene>
<dbReference type="Gene3D" id="3.50.50.60">
    <property type="entry name" value="FAD/NAD(P)-binding domain"/>
    <property type="match status" value="1"/>
</dbReference>
<dbReference type="InterPro" id="IPR036188">
    <property type="entry name" value="FAD/NAD-bd_sf"/>
</dbReference>
<dbReference type="Gene3D" id="3.30.9.10">
    <property type="entry name" value="D-Amino Acid Oxidase, subunit A, domain 2"/>
    <property type="match status" value="1"/>
</dbReference>